<dbReference type="PANTHER" id="PTHR14009">
    <property type="entry name" value="LEUCINE ZIPPER-EF-HAND CONTAINING TRANSMEMBRANE PROTEIN"/>
    <property type="match status" value="1"/>
</dbReference>
<dbReference type="STRING" id="1071381.G8BT74"/>
<sequence>MLNHGRLLGKQSLSNSTQLLYFKTTQATFVEKLSSRVAICSRSFSNSHWVELEKLDKKKDILVTEKVVNPSLWVRIKQEASHYWHGTKLLGLEMKISSRLLTKMTAGYRLTRREQLQFKRTTSDVIRLVPFAAFILIPFAELLLPVALKLFPNLLPSTYESKKDKQSKLDTLRKTRIDVSQMIKEQPSFLHPINITDGQKTMFKRFYKHVRETGEPESREQLLQVARLFTDDTILDNVTRPYLVALAKYINLQPFGTDNMLRYRIRTKMSELKKDDLTIYYEGLGQLSEAELRNACASRGMNIVGVPTSILKDNMSVWLQMRVRDKIPSSLLTMACAFNYGDAKSAKPLYEALCDVLSSIPDELYHEIKVNVIKEDKLSSKQKLVQLQEQNELMKEEAQQDKNSEISVNDDLSLDELDKSTEMKIKNTRKPN</sequence>
<dbReference type="PANTHER" id="PTHR14009:SF11">
    <property type="entry name" value="LETM1 DOMAIN-CONTAINING PROTEIN YLH47, MITOCHONDRIAL"/>
    <property type="match status" value="1"/>
</dbReference>
<comment type="subcellular location">
    <subcellularLocation>
        <location evidence="1">Mitochondrion inner membrane</location>
        <topology evidence="1">Single-pass membrane protein</topology>
    </subcellularLocation>
</comment>
<dbReference type="GO" id="GO:0006813">
    <property type="term" value="P:potassium ion transport"/>
    <property type="evidence" value="ECO:0007669"/>
    <property type="project" value="EnsemblFungi"/>
</dbReference>
<evidence type="ECO:0000313" key="12">
    <source>
        <dbReference type="Proteomes" id="UP000005666"/>
    </source>
</evidence>
<dbReference type="Proteomes" id="UP000005666">
    <property type="component" value="Chromosome 4"/>
</dbReference>
<feature type="compositionally biased region" description="Basic and acidic residues" evidence="8">
    <location>
        <begin position="416"/>
        <end position="425"/>
    </location>
</feature>
<proteinExistence type="predicted"/>
<protein>
    <recommendedName>
        <fullName evidence="10">Letm1 RBD domain-containing protein</fullName>
    </recommendedName>
</protein>
<evidence type="ECO:0000256" key="9">
    <source>
        <dbReference type="SAM" id="Phobius"/>
    </source>
</evidence>
<dbReference type="InterPro" id="IPR033122">
    <property type="entry name" value="LETM1-like_RBD"/>
</dbReference>
<dbReference type="Pfam" id="PF07766">
    <property type="entry name" value="LETM1_RBD"/>
    <property type="match status" value="1"/>
</dbReference>
<evidence type="ECO:0000256" key="4">
    <source>
        <dbReference type="ARBA" id="ARBA00022989"/>
    </source>
</evidence>
<dbReference type="EMBL" id="HE612859">
    <property type="protein sequence ID" value="CCE63045.1"/>
    <property type="molecule type" value="Genomic_DNA"/>
</dbReference>
<dbReference type="AlphaFoldDB" id="G8BT74"/>
<keyword evidence="4 9" id="KW-1133">Transmembrane helix</keyword>
<evidence type="ECO:0000259" key="10">
    <source>
        <dbReference type="PROSITE" id="PS51758"/>
    </source>
</evidence>
<keyword evidence="12" id="KW-1185">Reference proteome</keyword>
<dbReference type="KEGG" id="tpf:TPHA_0D04120"/>
<evidence type="ECO:0000256" key="6">
    <source>
        <dbReference type="ARBA" id="ARBA00023136"/>
    </source>
</evidence>
<evidence type="ECO:0000256" key="8">
    <source>
        <dbReference type="SAM" id="MobiDB-lite"/>
    </source>
</evidence>
<keyword evidence="6 9" id="KW-0472">Membrane</keyword>
<dbReference type="GO" id="GO:0032979">
    <property type="term" value="P:protein insertion into mitochondrial inner membrane from matrix"/>
    <property type="evidence" value="ECO:0007669"/>
    <property type="project" value="EnsemblFungi"/>
</dbReference>
<feature type="region of interest" description="Disordered" evidence="8">
    <location>
        <begin position="393"/>
        <end position="432"/>
    </location>
</feature>
<evidence type="ECO:0000256" key="5">
    <source>
        <dbReference type="ARBA" id="ARBA00023128"/>
    </source>
</evidence>
<keyword evidence="3" id="KW-0999">Mitochondrion inner membrane</keyword>
<dbReference type="RefSeq" id="XP_003685479.1">
    <property type="nucleotide sequence ID" value="XM_003685431.1"/>
</dbReference>
<evidence type="ECO:0000313" key="11">
    <source>
        <dbReference type="EMBL" id="CCE63045.1"/>
    </source>
</evidence>
<evidence type="ECO:0000256" key="3">
    <source>
        <dbReference type="ARBA" id="ARBA00022792"/>
    </source>
</evidence>
<name>G8BT74_TETPH</name>
<dbReference type="OrthoDB" id="275278at2759"/>
<gene>
    <name evidence="11" type="primary">TPHA0D04120</name>
    <name evidence="11" type="ordered locus">TPHA_0D04120</name>
</gene>
<dbReference type="GO" id="GO:0043022">
    <property type="term" value="F:ribosome binding"/>
    <property type="evidence" value="ECO:0007669"/>
    <property type="project" value="InterPro"/>
</dbReference>
<feature type="transmembrane region" description="Helical" evidence="9">
    <location>
        <begin position="125"/>
        <end position="148"/>
    </location>
</feature>
<evidence type="ECO:0000256" key="7">
    <source>
        <dbReference type="PROSITE-ProRule" id="PRU01094"/>
    </source>
</evidence>
<dbReference type="HOGENOM" id="CLU_008958_5_0_1"/>
<evidence type="ECO:0000256" key="1">
    <source>
        <dbReference type="ARBA" id="ARBA00004434"/>
    </source>
</evidence>
<evidence type="ECO:0000256" key="2">
    <source>
        <dbReference type="ARBA" id="ARBA00022692"/>
    </source>
</evidence>
<reference evidence="11 12" key="1">
    <citation type="journal article" date="2011" name="Proc. Natl. Acad. Sci. U.S.A.">
        <title>Evolutionary erosion of yeast sex chromosomes by mating-type switching accidents.</title>
        <authorList>
            <person name="Gordon J.L."/>
            <person name="Armisen D."/>
            <person name="Proux-Wera E."/>
            <person name="Oheigeartaigh S.S."/>
            <person name="Byrne K.P."/>
            <person name="Wolfe K.H."/>
        </authorList>
    </citation>
    <scope>NUCLEOTIDE SEQUENCE [LARGE SCALE GENOMIC DNA]</scope>
    <source>
        <strain evidence="12">ATCC 24235 / CBS 4417 / NBRC 1672 / NRRL Y-8282 / UCD 70-5</strain>
    </source>
</reference>
<dbReference type="OMA" id="LQHYWDG"/>
<dbReference type="GO" id="GO:0005743">
    <property type="term" value="C:mitochondrial inner membrane"/>
    <property type="evidence" value="ECO:0007669"/>
    <property type="project" value="UniProtKB-SubCell"/>
</dbReference>
<feature type="compositionally biased region" description="Basic and acidic residues" evidence="8">
    <location>
        <begin position="393"/>
        <end position="404"/>
    </location>
</feature>
<organism evidence="11 12">
    <name type="scientific">Tetrapisispora phaffii (strain ATCC 24235 / CBS 4417 / NBRC 1672 / NRRL Y-8282 / UCD 70-5)</name>
    <name type="common">Yeast</name>
    <name type="synonym">Fabospora phaffii</name>
    <dbReference type="NCBI Taxonomy" id="1071381"/>
    <lineage>
        <taxon>Eukaryota</taxon>
        <taxon>Fungi</taxon>
        <taxon>Dikarya</taxon>
        <taxon>Ascomycota</taxon>
        <taxon>Saccharomycotina</taxon>
        <taxon>Saccharomycetes</taxon>
        <taxon>Saccharomycetales</taxon>
        <taxon>Saccharomycetaceae</taxon>
        <taxon>Tetrapisispora</taxon>
    </lineage>
</organism>
<dbReference type="eggNOG" id="KOG1043">
    <property type="taxonomic scope" value="Eukaryota"/>
</dbReference>
<dbReference type="GO" id="GO:1902600">
    <property type="term" value="P:proton transmembrane transport"/>
    <property type="evidence" value="ECO:0007669"/>
    <property type="project" value="EnsemblFungi"/>
</dbReference>
<dbReference type="GO" id="GO:0030003">
    <property type="term" value="P:intracellular monoatomic cation homeostasis"/>
    <property type="evidence" value="ECO:0007669"/>
    <property type="project" value="TreeGrafter"/>
</dbReference>
<feature type="domain" description="Letm1 RBD" evidence="10">
    <location>
        <begin position="171"/>
        <end position="362"/>
    </location>
</feature>
<accession>G8BT74</accession>
<dbReference type="PROSITE" id="PS51758">
    <property type="entry name" value="LETM1_RBD"/>
    <property type="match status" value="1"/>
</dbReference>
<keyword evidence="2 9" id="KW-0812">Transmembrane</keyword>
<keyword evidence="5 7" id="KW-0496">Mitochondrion</keyword>
<dbReference type="GeneID" id="11534394"/>
<dbReference type="InterPro" id="IPR044202">
    <property type="entry name" value="LETM1/MDM38-like"/>
</dbReference>